<evidence type="ECO:0000313" key="3">
    <source>
        <dbReference type="Proteomes" id="UP001152797"/>
    </source>
</evidence>
<proteinExistence type="predicted"/>
<sequence>MQDLEIFTALRDELSFGPGDTFDKRFKLQVYRPDRRGCACAMEAVEKSGSPVLLQVVQELCAIFRMDLHRCWVNLYRGGTDDHAAYHKDNFDGRSGGAHVTLGVFASFGAPRELCWRWSRGASLGEGSSHKEIPFCQREMPGSFGQGVGKLLAKGGRQLPMGPQAQELGDQDH</sequence>
<protein>
    <submittedName>
        <fullName evidence="1">Uncharacterized protein</fullName>
    </submittedName>
</protein>
<comment type="caution">
    <text evidence="1">The sequence shown here is derived from an EMBL/GenBank/DDBJ whole genome shotgun (WGS) entry which is preliminary data.</text>
</comment>
<evidence type="ECO:0000313" key="1">
    <source>
        <dbReference type="EMBL" id="CAI4006383.1"/>
    </source>
</evidence>
<dbReference type="EMBL" id="CAMXCT010003813">
    <property type="protein sequence ID" value="CAI4006383.1"/>
    <property type="molecule type" value="Genomic_DNA"/>
</dbReference>
<dbReference type="EMBL" id="CAMXCT020003813">
    <property type="protein sequence ID" value="CAL1159758.1"/>
    <property type="molecule type" value="Genomic_DNA"/>
</dbReference>
<dbReference type="AlphaFoldDB" id="A0A9P1DAS6"/>
<reference evidence="1" key="1">
    <citation type="submission" date="2022-10" db="EMBL/GenBank/DDBJ databases">
        <authorList>
            <person name="Chen Y."/>
            <person name="Dougan E. K."/>
            <person name="Chan C."/>
            <person name="Rhodes N."/>
            <person name="Thang M."/>
        </authorList>
    </citation>
    <scope>NUCLEOTIDE SEQUENCE</scope>
</reference>
<reference evidence="2 3" key="2">
    <citation type="submission" date="2024-05" db="EMBL/GenBank/DDBJ databases">
        <authorList>
            <person name="Chen Y."/>
            <person name="Shah S."/>
            <person name="Dougan E. K."/>
            <person name="Thang M."/>
            <person name="Chan C."/>
        </authorList>
    </citation>
    <scope>NUCLEOTIDE SEQUENCE [LARGE SCALE GENOMIC DNA]</scope>
</reference>
<name>A0A9P1DAS6_9DINO</name>
<keyword evidence="3" id="KW-1185">Reference proteome</keyword>
<gene>
    <name evidence="1" type="ORF">C1SCF055_LOCUS32026</name>
</gene>
<dbReference type="EMBL" id="CAMXCT030003813">
    <property type="protein sequence ID" value="CAL4793695.1"/>
    <property type="molecule type" value="Genomic_DNA"/>
</dbReference>
<accession>A0A9P1DAS6</accession>
<evidence type="ECO:0000313" key="2">
    <source>
        <dbReference type="EMBL" id="CAL4793695.1"/>
    </source>
</evidence>
<dbReference type="Proteomes" id="UP001152797">
    <property type="component" value="Unassembled WGS sequence"/>
</dbReference>
<organism evidence="1">
    <name type="scientific">Cladocopium goreaui</name>
    <dbReference type="NCBI Taxonomy" id="2562237"/>
    <lineage>
        <taxon>Eukaryota</taxon>
        <taxon>Sar</taxon>
        <taxon>Alveolata</taxon>
        <taxon>Dinophyceae</taxon>
        <taxon>Suessiales</taxon>
        <taxon>Symbiodiniaceae</taxon>
        <taxon>Cladocopium</taxon>
    </lineage>
</organism>